<dbReference type="PANTHER" id="PTHR38081">
    <property type="entry name" value="WAP DOMAIN-CONTAINING PROTEIN"/>
    <property type="match status" value="1"/>
</dbReference>
<keyword evidence="1" id="KW-0812">Transmembrane</keyword>
<organism evidence="3">
    <name type="scientific">Palpitomonas bilix</name>
    <dbReference type="NCBI Taxonomy" id="652834"/>
    <lineage>
        <taxon>Eukaryota</taxon>
        <taxon>Eukaryota incertae sedis</taxon>
    </lineage>
</organism>
<evidence type="ECO:0000313" key="3">
    <source>
        <dbReference type="EMBL" id="CAE0252262.1"/>
    </source>
</evidence>
<keyword evidence="1" id="KW-1133">Transmembrane helix</keyword>
<dbReference type="Gene3D" id="3.90.1140.10">
    <property type="entry name" value="Cyclic phosphodiesterase"/>
    <property type="match status" value="1"/>
</dbReference>
<gene>
    <name evidence="3" type="ORF">PBIL07802_LOCUS14489</name>
</gene>
<proteinExistence type="predicted"/>
<feature type="signal peptide" evidence="2">
    <location>
        <begin position="1"/>
        <end position="25"/>
    </location>
</feature>
<dbReference type="PROSITE" id="PS51257">
    <property type="entry name" value="PROKAR_LIPOPROTEIN"/>
    <property type="match status" value="1"/>
</dbReference>
<protein>
    <submittedName>
        <fullName evidence="3">Uncharacterized protein</fullName>
    </submittedName>
</protein>
<feature type="transmembrane region" description="Helical" evidence="1">
    <location>
        <begin position="243"/>
        <end position="264"/>
    </location>
</feature>
<reference evidence="3" key="1">
    <citation type="submission" date="2021-01" db="EMBL/GenBank/DDBJ databases">
        <authorList>
            <person name="Corre E."/>
            <person name="Pelletier E."/>
            <person name="Niang G."/>
            <person name="Scheremetjew M."/>
            <person name="Finn R."/>
            <person name="Kale V."/>
            <person name="Holt S."/>
            <person name="Cochrane G."/>
            <person name="Meng A."/>
            <person name="Brown T."/>
            <person name="Cohen L."/>
        </authorList>
    </citation>
    <scope>NUCLEOTIDE SEQUENCE</scope>
    <source>
        <strain evidence="3">NIES-2562</strain>
    </source>
</reference>
<name>A0A7S3G6K0_9EUKA</name>
<dbReference type="PANTHER" id="PTHR38081:SF1">
    <property type="entry name" value="WAP DOMAIN-CONTAINING PROTEIN"/>
    <property type="match status" value="1"/>
</dbReference>
<evidence type="ECO:0000256" key="2">
    <source>
        <dbReference type="SAM" id="SignalP"/>
    </source>
</evidence>
<dbReference type="AlphaFoldDB" id="A0A7S3G6K0"/>
<sequence length="294" mass="32152">MGKSHPSYLLLLLAISSCFIPLFQCDHIDIHVLLSKDALSLVGFVSDRVTDIDPHNDIDFHGVSTPHITLYLTDFQDGTIQNVSNAVADVQGHLPQCPVHLIATNNSFDVGGQYAMWEVELNDCLQLLSDTVVNATAMYAKKNQSIPGWVNDLPEPEREKKIKYVKEYGSPNVFDSFQPHVTLAWDPSPARLKDAFSRISAVNFPFTATKGAGSTAGPHGTVNTNGTLFSFSLQPSGQPSIEVIVGIPFTLVGVAGIIGSYLYMYRKKQKLAKMEEAGEFIVDDQLHTVGTINS</sequence>
<evidence type="ECO:0000256" key="1">
    <source>
        <dbReference type="SAM" id="Phobius"/>
    </source>
</evidence>
<feature type="chain" id="PRO_5031421169" evidence="2">
    <location>
        <begin position="26"/>
        <end position="294"/>
    </location>
</feature>
<keyword evidence="2" id="KW-0732">Signal</keyword>
<dbReference type="InterPro" id="IPR009097">
    <property type="entry name" value="Cyclic_Pdiesterase"/>
</dbReference>
<accession>A0A7S3G6K0</accession>
<keyword evidence="1" id="KW-0472">Membrane</keyword>
<dbReference type="SUPFAM" id="SSF55144">
    <property type="entry name" value="LigT-like"/>
    <property type="match status" value="1"/>
</dbReference>
<dbReference type="Pfam" id="PF13563">
    <property type="entry name" value="2_5_RNA_ligase2"/>
    <property type="match status" value="1"/>
</dbReference>
<dbReference type="EMBL" id="HBIB01022226">
    <property type="protein sequence ID" value="CAE0252262.1"/>
    <property type="molecule type" value="Transcribed_RNA"/>
</dbReference>